<name>A0ABQ8W0J4_9AGAR</name>
<dbReference type="InterPro" id="IPR001005">
    <property type="entry name" value="SANT/Myb"/>
</dbReference>
<keyword evidence="15" id="KW-1185">Reference proteome</keyword>
<dbReference type="InterPro" id="IPR009057">
    <property type="entry name" value="Homeodomain-like_sf"/>
</dbReference>
<feature type="chain" id="PRO_5045792870" description="Smarcc1 protein" evidence="10">
    <location>
        <begin position="23"/>
        <end position="942"/>
    </location>
</feature>
<feature type="region of interest" description="Disordered" evidence="9">
    <location>
        <begin position="236"/>
        <end position="339"/>
    </location>
</feature>
<dbReference type="Gene3D" id="1.10.10.10">
    <property type="entry name" value="Winged helix-like DNA-binding domain superfamily/Winged helix DNA-binding domain"/>
    <property type="match status" value="1"/>
</dbReference>
<evidence type="ECO:0000256" key="9">
    <source>
        <dbReference type="SAM" id="MobiDB-lite"/>
    </source>
</evidence>
<feature type="compositionally biased region" description="Polar residues" evidence="9">
    <location>
        <begin position="500"/>
        <end position="515"/>
    </location>
</feature>
<keyword evidence="8" id="KW-0175">Coiled coil</keyword>
<feature type="region of interest" description="Disordered" evidence="9">
    <location>
        <begin position="721"/>
        <end position="795"/>
    </location>
</feature>
<feature type="domain" description="Myb-like" evidence="11">
    <location>
        <begin position="616"/>
        <end position="658"/>
    </location>
</feature>
<protein>
    <recommendedName>
        <fullName evidence="16">Smarcc1 protein</fullName>
    </recommendedName>
</protein>
<feature type="compositionally biased region" description="Low complexity" evidence="9">
    <location>
        <begin position="776"/>
        <end position="791"/>
    </location>
</feature>
<dbReference type="PROSITE" id="PS51293">
    <property type="entry name" value="SANT"/>
    <property type="match status" value="1"/>
</dbReference>
<feature type="coiled-coil region" evidence="8">
    <location>
        <begin position="836"/>
        <end position="866"/>
    </location>
</feature>
<dbReference type="Pfam" id="PF04433">
    <property type="entry name" value="SWIRM"/>
    <property type="match status" value="1"/>
</dbReference>
<sequence length="942" mass="102007">MFRMLAPVIFSSLLVFSSSAVGAAIFKRDDGCSNFPINGISTNSDYFSLWAQYNETGVELPLAMSTFGTGGDVDSAFLAPADYAGVTVGNLFQLNNSGLVGIGYPDGNDQTRNWISESTEDGGPLPFFLSVNSTLAGIAEDYCELVNTDPNGSPIPGPVLAAEGTSDSWSICNRTDNSLQLGLVFKPASFSEDYGYDFSTLLRLQYLMLFEPKVLQLRFVFERLYGQSCADSLTIKNMEKRTGSPSSEESDAKRARMSENATPVDPETAPGKRSELEPISSGEIGNLPPEGEPEPRPESGGRVRLLKADAEDDDGGDISMADGADDDGDSGDDNDDEDPAQLEATRQRLEEQARKYLAAQTHEVIIPSFSAWFDMSKIHPVERRALPEFFNSRNRSKTPTIYKDYRDFMINTYRLRPTEYLTLTACRRNLAGDVCAIMRVHAFLEQWGLINYQVDPETRPSTLAPPFTGHFRVILDTPRGLQSLHPGTRPSNPGAAAVNGVNSTSQHTDSSTSASLKLRNSIYQTTNKSSRPVSASEATTLANGINGSNGSRTQGLYTCDTCGSDCSAVRYHHLKEKNFEICAPCYLEGRFPSNMFSGDFVKLSRAVVHGSTDDDWTDQEVLLLLEGVEMYDDDWSKVQEHVGTRSSQQCIQKFIALPIEDPYLDSEASMGPLRFGRVPFEQADNPVMSVVAFLAGVVAPSVGAEAAKTALHELIKTDKDDQKPIADATEGVETTDTETTAAGGADSEKQDDKMVEDSNEDTETNAPPTDRMSVDPSSTSANLPSPSSSKHSVPHSKVVRAAHLALNSSAKAAASLASAEDQQIKTSLSKLVNLTLTKLELKMTQFEELEEILEDERKGLESARLALVQERLGIKRSLEYVRGEIAKFQGMGVAAPQTLINAANGASLGTTGQGTQPTPVNPTPQLGEAMGPIGDGSLLQLT</sequence>
<dbReference type="InterPro" id="IPR000433">
    <property type="entry name" value="Znf_ZZ"/>
</dbReference>
<dbReference type="PROSITE" id="PS50090">
    <property type="entry name" value="MYB_LIKE"/>
    <property type="match status" value="1"/>
</dbReference>
<proteinExistence type="predicted"/>
<evidence type="ECO:0000256" key="6">
    <source>
        <dbReference type="ARBA" id="ARBA00023163"/>
    </source>
</evidence>
<evidence type="ECO:0000256" key="2">
    <source>
        <dbReference type="ARBA" id="ARBA00022771"/>
    </source>
</evidence>
<comment type="caution">
    <text evidence="14">The sequence shown here is derived from an EMBL/GenBank/DDBJ whole genome shotgun (WGS) entry which is preliminary data.</text>
</comment>
<dbReference type="PROSITE" id="PS50934">
    <property type="entry name" value="SWIRM"/>
    <property type="match status" value="1"/>
</dbReference>
<evidence type="ECO:0000259" key="12">
    <source>
        <dbReference type="PROSITE" id="PS50934"/>
    </source>
</evidence>
<feature type="region of interest" description="Disordered" evidence="9">
    <location>
        <begin position="485"/>
        <end position="517"/>
    </location>
</feature>
<evidence type="ECO:0000256" key="1">
    <source>
        <dbReference type="ARBA" id="ARBA00022723"/>
    </source>
</evidence>
<evidence type="ECO:0000256" key="8">
    <source>
        <dbReference type="SAM" id="Coils"/>
    </source>
</evidence>
<dbReference type="InterPro" id="IPR007526">
    <property type="entry name" value="SWIRM"/>
</dbReference>
<dbReference type="SMART" id="SM00717">
    <property type="entry name" value="SANT"/>
    <property type="match status" value="1"/>
</dbReference>
<dbReference type="Pfam" id="PF00249">
    <property type="entry name" value="Myb_DNA-binding"/>
    <property type="match status" value="1"/>
</dbReference>
<dbReference type="InterPro" id="IPR041984">
    <property type="entry name" value="Rsc8/Ssr1/Ssr2_ZZ"/>
</dbReference>
<dbReference type="PANTHER" id="PTHR12802">
    <property type="entry name" value="SWI/SNF COMPLEX-RELATED"/>
    <property type="match status" value="1"/>
</dbReference>
<organism evidence="14 15">
    <name type="scientific">Lentinula lateritia</name>
    <dbReference type="NCBI Taxonomy" id="40482"/>
    <lineage>
        <taxon>Eukaryota</taxon>
        <taxon>Fungi</taxon>
        <taxon>Dikarya</taxon>
        <taxon>Basidiomycota</taxon>
        <taxon>Agaricomycotina</taxon>
        <taxon>Agaricomycetes</taxon>
        <taxon>Agaricomycetidae</taxon>
        <taxon>Agaricales</taxon>
        <taxon>Marasmiineae</taxon>
        <taxon>Omphalotaceae</taxon>
        <taxon>Lentinula</taxon>
    </lineage>
</organism>
<keyword evidence="7" id="KW-0539">Nucleus</keyword>
<dbReference type="SMART" id="SM00291">
    <property type="entry name" value="ZnF_ZZ"/>
    <property type="match status" value="1"/>
</dbReference>
<dbReference type="SUPFAM" id="SSF46689">
    <property type="entry name" value="Homeodomain-like"/>
    <property type="match status" value="2"/>
</dbReference>
<feature type="compositionally biased region" description="Low complexity" evidence="9">
    <location>
        <begin position="726"/>
        <end position="745"/>
    </location>
</feature>
<keyword evidence="6" id="KW-0804">Transcription</keyword>
<dbReference type="CDD" id="cd00167">
    <property type="entry name" value="SANT"/>
    <property type="match status" value="1"/>
</dbReference>
<evidence type="ECO:0000256" key="4">
    <source>
        <dbReference type="ARBA" id="ARBA00023015"/>
    </source>
</evidence>
<dbReference type="Proteomes" id="UP001150217">
    <property type="component" value="Unassembled WGS sequence"/>
</dbReference>
<keyword evidence="10" id="KW-0732">Signal</keyword>
<keyword evidence="2" id="KW-0863">Zinc-finger</keyword>
<accession>A0ABQ8W0J4</accession>
<evidence type="ECO:0000256" key="10">
    <source>
        <dbReference type="SAM" id="SignalP"/>
    </source>
</evidence>
<keyword evidence="5" id="KW-0238">DNA-binding</keyword>
<evidence type="ECO:0000259" key="11">
    <source>
        <dbReference type="PROSITE" id="PS50090"/>
    </source>
</evidence>
<feature type="compositionally biased region" description="Low complexity" evidence="9">
    <location>
        <begin position="909"/>
        <end position="918"/>
    </location>
</feature>
<dbReference type="EMBL" id="JANVFT010000002">
    <property type="protein sequence ID" value="KAJ4501477.1"/>
    <property type="molecule type" value="Genomic_DNA"/>
</dbReference>
<evidence type="ECO:0000256" key="3">
    <source>
        <dbReference type="ARBA" id="ARBA00022833"/>
    </source>
</evidence>
<feature type="domain" description="SWIRM" evidence="12">
    <location>
        <begin position="364"/>
        <end position="461"/>
    </location>
</feature>
<evidence type="ECO:0000313" key="15">
    <source>
        <dbReference type="Proteomes" id="UP001150217"/>
    </source>
</evidence>
<evidence type="ECO:0000313" key="14">
    <source>
        <dbReference type="EMBL" id="KAJ4501477.1"/>
    </source>
</evidence>
<feature type="compositionally biased region" description="Acidic residues" evidence="9">
    <location>
        <begin position="323"/>
        <end position="339"/>
    </location>
</feature>
<dbReference type="PANTHER" id="PTHR12802:SF41">
    <property type="entry name" value="BRAHMA ASSOCIATED PROTEIN 155 KDA"/>
    <property type="match status" value="1"/>
</dbReference>
<reference evidence="14" key="1">
    <citation type="submission" date="2022-08" db="EMBL/GenBank/DDBJ databases">
        <title>A Global Phylogenomic Analysis of the Shiitake Genus Lentinula.</title>
        <authorList>
            <consortium name="DOE Joint Genome Institute"/>
            <person name="Sierra-Patev S."/>
            <person name="Min B."/>
            <person name="Naranjo-Ortiz M."/>
            <person name="Looney B."/>
            <person name="Konkel Z."/>
            <person name="Slot J.C."/>
            <person name="Sakamoto Y."/>
            <person name="Steenwyk J.L."/>
            <person name="Rokas A."/>
            <person name="Carro J."/>
            <person name="Camarero S."/>
            <person name="Ferreira P."/>
            <person name="Molpeceres G."/>
            <person name="Ruiz-Duenas F.J."/>
            <person name="Serrano A."/>
            <person name="Henrissat B."/>
            <person name="Drula E."/>
            <person name="Hughes K.W."/>
            <person name="Mata J.L."/>
            <person name="Ishikawa N.K."/>
            <person name="Vargas-Isla R."/>
            <person name="Ushijima S."/>
            <person name="Smith C.A."/>
            <person name="Ahrendt S."/>
            <person name="Andreopoulos W."/>
            <person name="He G."/>
            <person name="Labutti K."/>
            <person name="Lipzen A."/>
            <person name="Ng V."/>
            <person name="Riley R."/>
            <person name="Sandor L."/>
            <person name="Barry K."/>
            <person name="Martinez A.T."/>
            <person name="Xiao Y."/>
            <person name="Gibbons J.G."/>
            <person name="Terashima K."/>
            <person name="Grigoriev I.V."/>
            <person name="Hibbett D.S."/>
        </authorList>
    </citation>
    <scope>NUCLEOTIDE SEQUENCE</scope>
    <source>
        <strain evidence="14">RHP3577 ss4</strain>
    </source>
</reference>
<dbReference type="Gene3D" id="1.10.10.60">
    <property type="entry name" value="Homeodomain-like"/>
    <property type="match status" value="1"/>
</dbReference>
<feature type="compositionally biased region" description="Basic and acidic residues" evidence="9">
    <location>
        <begin position="293"/>
        <end position="309"/>
    </location>
</feature>
<keyword evidence="3" id="KW-0862">Zinc</keyword>
<feature type="compositionally biased region" description="Basic and acidic residues" evidence="9">
    <location>
        <begin position="746"/>
        <end position="756"/>
    </location>
</feature>
<dbReference type="Pfam" id="PF00569">
    <property type="entry name" value="ZZ"/>
    <property type="match status" value="1"/>
</dbReference>
<dbReference type="InterPro" id="IPR032451">
    <property type="entry name" value="SMARCC_C"/>
</dbReference>
<dbReference type="InterPro" id="IPR017884">
    <property type="entry name" value="SANT_dom"/>
</dbReference>
<evidence type="ECO:0000256" key="7">
    <source>
        <dbReference type="ARBA" id="ARBA00023242"/>
    </source>
</evidence>
<keyword evidence="4" id="KW-0805">Transcription regulation</keyword>
<evidence type="ECO:0000256" key="5">
    <source>
        <dbReference type="ARBA" id="ARBA00023125"/>
    </source>
</evidence>
<evidence type="ECO:0000259" key="13">
    <source>
        <dbReference type="PROSITE" id="PS51293"/>
    </source>
</evidence>
<feature type="region of interest" description="Disordered" evidence="9">
    <location>
        <begin position="905"/>
        <end position="942"/>
    </location>
</feature>
<gene>
    <name evidence="14" type="ORF">C8R41DRAFT_862640</name>
</gene>
<keyword evidence="1" id="KW-0479">Metal-binding</keyword>
<dbReference type="Pfam" id="PF16495">
    <property type="entry name" value="SWIRM-assoc_1"/>
    <property type="match status" value="1"/>
</dbReference>
<evidence type="ECO:0008006" key="16">
    <source>
        <dbReference type="Google" id="ProtNLM"/>
    </source>
</evidence>
<feature type="signal peptide" evidence="10">
    <location>
        <begin position="1"/>
        <end position="22"/>
    </location>
</feature>
<dbReference type="CDD" id="cd02336">
    <property type="entry name" value="ZZ_RSC8"/>
    <property type="match status" value="1"/>
</dbReference>
<feature type="domain" description="SANT" evidence="13">
    <location>
        <begin position="611"/>
        <end position="662"/>
    </location>
</feature>
<dbReference type="InterPro" id="IPR036388">
    <property type="entry name" value="WH-like_DNA-bd_sf"/>
</dbReference>